<evidence type="ECO:0000313" key="2">
    <source>
        <dbReference type="Proteomes" id="UP000092504"/>
    </source>
</evidence>
<reference evidence="1 2" key="1">
    <citation type="submission" date="2016-06" db="EMBL/GenBank/DDBJ databases">
        <title>Genome sequence of halotolerant plant growth promoting strain of Halomonas elongata HEK1 isolated from salterns of Rann of Kutch, Gujarat, India.</title>
        <authorList>
            <person name="Gaba S."/>
            <person name="Singh R.N."/>
            <person name="Abrol S."/>
            <person name="Kaushik R."/>
            <person name="Saxena A.K."/>
        </authorList>
    </citation>
    <scope>NUCLEOTIDE SEQUENCE [LARGE SCALE GENOMIC DNA]</scope>
    <source>
        <strain evidence="1 2">HEK1</strain>
    </source>
</reference>
<sequence>MARQVADQAGGREPQLVFSVVTQVLQSLLPGDLGGLPHAQGEACQPQACEQAAQGALATCQAMAANHGSGRRRRHGLSPAQ</sequence>
<protein>
    <submittedName>
        <fullName evidence="1">Uncharacterized protein</fullName>
    </submittedName>
</protein>
<evidence type="ECO:0000313" key="1">
    <source>
        <dbReference type="EMBL" id="OBX35024.1"/>
    </source>
</evidence>
<proteinExistence type="predicted"/>
<organism evidence="1 2">
    <name type="scientific">Halomonas elongata</name>
    <dbReference type="NCBI Taxonomy" id="2746"/>
    <lineage>
        <taxon>Bacteria</taxon>
        <taxon>Pseudomonadati</taxon>
        <taxon>Pseudomonadota</taxon>
        <taxon>Gammaproteobacteria</taxon>
        <taxon>Oceanospirillales</taxon>
        <taxon>Halomonadaceae</taxon>
        <taxon>Halomonas</taxon>
    </lineage>
</organism>
<dbReference type="EMBL" id="MAJD01000002">
    <property type="protein sequence ID" value="OBX35024.1"/>
    <property type="molecule type" value="Genomic_DNA"/>
</dbReference>
<dbReference type="Proteomes" id="UP000092504">
    <property type="component" value="Unassembled WGS sequence"/>
</dbReference>
<name>A0A1B8NYF8_HALEL</name>
<gene>
    <name evidence="1" type="ORF">A8U91_04094</name>
</gene>
<comment type="caution">
    <text evidence="1">The sequence shown here is derived from an EMBL/GenBank/DDBJ whole genome shotgun (WGS) entry which is preliminary data.</text>
</comment>
<accession>A0A1B8NYF8</accession>
<dbReference type="AlphaFoldDB" id="A0A1B8NYF8"/>